<evidence type="ECO:0000313" key="2">
    <source>
        <dbReference type="EMBL" id="ATL65875.1"/>
    </source>
</evidence>
<sequence>MPPPISPTVARWEIITRVKQRREEMSTTGPQIAKTLGFTSTYWSKVENEQRQLGADKFEILLDFLEFPPDERDELRQLREAGSQSGWWSQYSKIYSTDQLNLFGFEYGAEEIRDYESILIPGLLQTEEYARALIEADSIAIPAKEIERRIATRMRRQSRIGSADDAVRFVAVISEAAIAQQFGGPGVLRRQLDHLATLIRDNPDTVEVRIIPFTSRNGPIVGGCTFYLFEFPTPRLGPLAWFEAPVVAEIVSSPEKVYDLNRSFQDAQSKALTTADSLALIEESAGKLKTQNE</sequence>
<dbReference type="Pfam" id="PF19054">
    <property type="entry name" value="DUF5753"/>
    <property type="match status" value="1"/>
</dbReference>
<proteinExistence type="predicted"/>
<dbReference type="InterPro" id="IPR010982">
    <property type="entry name" value="Lambda_DNA-bd_dom_sf"/>
</dbReference>
<dbReference type="Pfam" id="PF13560">
    <property type="entry name" value="HTH_31"/>
    <property type="match status" value="1"/>
</dbReference>
<dbReference type="Proteomes" id="UP000221961">
    <property type="component" value="Chromosome"/>
</dbReference>
<feature type="domain" description="HTH cro/C1-type" evidence="1">
    <location>
        <begin position="17"/>
        <end position="72"/>
    </location>
</feature>
<name>A0A291REX5_9NOCA</name>
<organism evidence="2 3">
    <name type="scientific">Nocardia terpenica</name>
    <dbReference type="NCBI Taxonomy" id="455432"/>
    <lineage>
        <taxon>Bacteria</taxon>
        <taxon>Bacillati</taxon>
        <taxon>Actinomycetota</taxon>
        <taxon>Actinomycetes</taxon>
        <taxon>Mycobacteriales</taxon>
        <taxon>Nocardiaceae</taxon>
        <taxon>Nocardia</taxon>
    </lineage>
</organism>
<evidence type="ECO:0000313" key="3">
    <source>
        <dbReference type="Proteomes" id="UP000221961"/>
    </source>
</evidence>
<dbReference type="InterPro" id="IPR043917">
    <property type="entry name" value="DUF5753"/>
</dbReference>
<evidence type="ECO:0000259" key="1">
    <source>
        <dbReference type="SMART" id="SM00530"/>
    </source>
</evidence>
<dbReference type="InterPro" id="IPR001387">
    <property type="entry name" value="Cro/C1-type_HTH"/>
</dbReference>
<dbReference type="EMBL" id="CP023778">
    <property type="protein sequence ID" value="ATL65875.1"/>
    <property type="molecule type" value="Genomic_DNA"/>
</dbReference>
<dbReference type="KEGG" id="ntp:CRH09_06245"/>
<dbReference type="Gene3D" id="1.10.260.40">
    <property type="entry name" value="lambda repressor-like DNA-binding domains"/>
    <property type="match status" value="1"/>
</dbReference>
<dbReference type="GeneID" id="88357029"/>
<dbReference type="RefSeq" id="WP_098693106.1">
    <property type="nucleotide sequence ID" value="NZ_CP023778.1"/>
</dbReference>
<dbReference type="SMART" id="SM00530">
    <property type="entry name" value="HTH_XRE"/>
    <property type="match status" value="1"/>
</dbReference>
<gene>
    <name evidence="2" type="ORF">CRH09_06245</name>
</gene>
<reference evidence="2 3" key="1">
    <citation type="submission" date="2017-10" db="EMBL/GenBank/DDBJ databases">
        <title>Comparative genomics between pathogenic Norcardia.</title>
        <authorList>
            <person name="Zeng L."/>
        </authorList>
    </citation>
    <scope>NUCLEOTIDE SEQUENCE [LARGE SCALE GENOMIC DNA]</scope>
    <source>
        <strain evidence="2 3">NC_YFY_NT001</strain>
    </source>
</reference>
<protein>
    <submittedName>
        <fullName evidence="2">Transcriptional regulator</fullName>
    </submittedName>
</protein>
<accession>A0A291REX5</accession>
<dbReference type="SUPFAM" id="SSF47413">
    <property type="entry name" value="lambda repressor-like DNA-binding domains"/>
    <property type="match status" value="1"/>
</dbReference>
<dbReference type="GO" id="GO:0003677">
    <property type="term" value="F:DNA binding"/>
    <property type="evidence" value="ECO:0007669"/>
    <property type="project" value="InterPro"/>
</dbReference>
<dbReference type="CDD" id="cd00093">
    <property type="entry name" value="HTH_XRE"/>
    <property type="match status" value="1"/>
</dbReference>
<dbReference type="AlphaFoldDB" id="A0A291REX5"/>